<organism evidence="5 6">
    <name type="scientific">Shewanella fodinae</name>
    <dbReference type="NCBI Taxonomy" id="552357"/>
    <lineage>
        <taxon>Bacteria</taxon>
        <taxon>Pseudomonadati</taxon>
        <taxon>Pseudomonadota</taxon>
        <taxon>Gammaproteobacteria</taxon>
        <taxon>Alteromonadales</taxon>
        <taxon>Shewanellaceae</taxon>
        <taxon>Shewanella</taxon>
    </lineage>
</organism>
<evidence type="ECO:0000313" key="5">
    <source>
        <dbReference type="EMBL" id="TCN82101.1"/>
    </source>
</evidence>
<protein>
    <submittedName>
        <fullName evidence="5">MerR family transcriptional regulator</fullName>
    </submittedName>
</protein>
<keyword evidence="6" id="KW-1185">Reference proteome</keyword>
<dbReference type="InterPro" id="IPR009061">
    <property type="entry name" value="DNA-bd_dom_put_sf"/>
</dbReference>
<evidence type="ECO:0000256" key="1">
    <source>
        <dbReference type="ARBA" id="ARBA00023015"/>
    </source>
</evidence>
<evidence type="ECO:0000313" key="6">
    <source>
        <dbReference type="Proteomes" id="UP000294832"/>
    </source>
</evidence>
<gene>
    <name evidence="5" type="ORF">EDC91_12074</name>
</gene>
<dbReference type="PROSITE" id="PS50937">
    <property type="entry name" value="HTH_MERR_2"/>
    <property type="match status" value="1"/>
</dbReference>
<sequence length="292" mass="32291">MPTDASAFLSIGEVAKRTGVNPITLRAWQRRFGLVIPARTPKGHRLYTEAQVQQIAEILSWLERGVAISKVKPLLEGRAESDVVTDGDWSQLLQGLTQATLQLQAVALQQRLDEASSLYPLPVLRRYLGQWLSLLSQQFAARIDGQLLTSWLQHQLQQWLAWRAAKLLTQKPASVLLCRLGPQPQWSEWLLTLSLVLSGYYPQALGEVADADELLLLGERPRFCAVVLLPAASSNSKTVLQLEQLAQKLSQPLLLGGEFAPLLLERSNAFYLLQADDDVGAVIKQLTGADNA</sequence>
<accession>A0A4R2F674</accession>
<dbReference type="InterPro" id="IPR000551">
    <property type="entry name" value="MerR-type_HTH_dom"/>
</dbReference>
<proteinExistence type="predicted"/>
<reference evidence="5 6" key="1">
    <citation type="submission" date="2019-03" db="EMBL/GenBank/DDBJ databases">
        <title>Freshwater and sediment microbial communities from various areas in North America, analyzing microbe dynamics in response to fracking.</title>
        <authorList>
            <person name="Lamendella R."/>
        </authorList>
    </citation>
    <scope>NUCLEOTIDE SEQUENCE [LARGE SCALE GENOMIC DNA]</scope>
    <source>
        <strain evidence="5 6">74A</strain>
    </source>
</reference>
<dbReference type="OrthoDB" id="9800334at2"/>
<dbReference type="GO" id="GO:0003677">
    <property type="term" value="F:DNA binding"/>
    <property type="evidence" value="ECO:0007669"/>
    <property type="project" value="UniProtKB-KW"/>
</dbReference>
<keyword evidence="2" id="KW-0238">DNA-binding</keyword>
<dbReference type="AlphaFoldDB" id="A0A4R2F674"/>
<dbReference type="Pfam" id="PF13411">
    <property type="entry name" value="MerR_1"/>
    <property type="match status" value="1"/>
</dbReference>
<dbReference type="PANTHER" id="PTHR30204">
    <property type="entry name" value="REDOX-CYCLING DRUG-SENSING TRANSCRIPTIONAL ACTIVATOR SOXR"/>
    <property type="match status" value="1"/>
</dbReference>
<keyword evidence="3" id="KW-0804">Transcription</keyword>
<dbReference type="SUPFAM" id="SSF46955">
    <property type="entry name" value="Putative DNA-binding domain"/>
    <property type="match status" value="1"/>
</dbReference>
<evidence type="ECO:0000256" key="2">
    <source>
        <dbReference type="ARBA" id="ARBA00023125"/>
    </source>
</evidence>
<keyword evidence="1" id="KW-0805">Transcription regulation</keyword>
<evidence type="ECO:0000256" key="3">
    <source>
        <dbReference type="ARBA" id="ARBA00023163"/>
    </source>
</evidence>
<feature type="domain" description="HTH merR-type" evidence="4">
    <location>
        <begin position="8"/>
        <end position="77"/>
    </location>
</feature>
<dbReference type="EMBL" id="SLWF01000020">
    <property type="protein sequence ID" value="TCN82101.1"/>
    <property type="molecule type" value="Genomic_DNA"/>
</dbReference>
<name>A0A4R2F674_9GAMM</name>
<dbReference type="PANTHER" id="PTHR30204:SF67">
    <property type="entry name" value="HTH-TYPE TRANSCRIPTIONAL REGULATOR MLRA-RELATED"/>
    <property type="match status" value="1"/>
</dbReference>
<dbReference type="InterPro" id="IPR047057">
    <property type="entry name" value="MerR_fam"/>
</dbReference>
<dbReference type="GO" id="GO:0003700">
    <property type="term" value="F:DNA-binding transcription factor activity"/>
    <property type="evidence" value="ECO:0007669"/>
    <property type="project" value="InterPro"/>
</dbReference>
<dbReference type="RefSeq" id="WP_133039587.1">
    <property type="nucleotide sequence ID" value="NZ_SLWF01000020.1"/>
</dbReference>
<dbReference type="Proteomes" id="UP000294832">
    <property type="component" value="Unassembled WGS sequence"/>
</dbReference>
<dbReference type="SMART" id="SM00422">
    <property type="entry name" value="HTH_MERR"/>
    <property type="match status" value="1"/>
</dbReference>
<dbReference type="CDD" id="cd01104">
    <property type="entry name" value="HTH_MlrA-CarA"/>
    <property type="match status" value="1"/>
</dbReference>
<dbReference type="PROSITE" id="PS00552">
    <property type="entry name" value="HTH_MERR_1"/>
    <property type="match status" value="1"/>
</dbReference>
<comment type="caution">
    <text evidence="5">The sequence shown here is derived from an EMBL/GenBank/DDBJ whole genome shotgun (WGS) entry which is preliminary data.</text>
</comment>
<dbReference type="Gene3D" id="1.10.1660.10">
    <property type="match status" value="1"/>
</dbReference>
<evidence type="ECO:0000259" key="4">
    <source>
        <dbReference type="PROSITE" id="PS50937"/>
    </source>
</evidence>